<dbReference type="GO" id="GO:0004462">
    <property type="term" value="F:lactoylglutathione lyase activity"/>
    <property type="evidence" value="ECO:0007669"/>
    <property type="project" value="UniProtKB-UniRule"/>
</dbReference>
<comment type="function">
    <text evidence="9">Catalyzes the conversion of hemimercaptal, formed from methylglyoxal and glutathione, to S-lactoylglutathione.</text>
</comment>
<evidence type="ECO:0000256" key="1">
    <source>
        <dbReference type="ARBA" id="ARBA00005008"/>
    </source>
</evidence>
<comment type="cofactor">
    <cofactor evidence="8">
        <name>Zn(2+)</name>
        <dbReference type="ChEBI" id="CHEBI:29105"/>
    </cofactor>
    <text evidence="8">Binds 1 zinc ion per subunit. In the homodimer, two zinc ions are bound between subunits.</text>
</comment>
<dbReference type="GO" id="GO:0046872">
    <property type="term" value="F:metal ion binding"/>
    <property type="evidence" value="ECO:0007669"/>
    <property type="project" value="UniProtKB-UniRule"/>
</dbReference>
<dbReference type="PROSITE" id="PS00935">
    <property type="entry name" value="GLYOXALASE_I_2"/>
    <property type="match status" value="1"/>
</dbReference>
<dbReference type="InParanoid" id="G8YRQ4"/>
<dbReference type="InterPro" id="IPR004361">
    <property type="entry name" value="Glyoxalase_1"/>
</dbReference>
<feature type="binding site" evidence="8">
    <location>
        <position position="265"/>
    </location>
    <ligand>
        <name>Zn(2+)</name>
        <dbReference type="ChEBI" id="CHEBI:29105"/>
        <note>ligand shared between dimeric partners</note>
    </ligand>
</feature>
<evidence type="ECO:0000256" key="3">
    <source>
        <dbReference type="ARBA" id="ARBA00012081"/>
    </source>
</evidence>
<dbReference type="Gene3D" id="3.10.180.10">
    <property type="entry name" value="2,3-Dihydroxybiphenyl 1,2-Dioxygenase, domain 1"/>
    <property type="match status" value="2"/>
</dbReference>
<dbReference type="NCBIfam" id="TIGR00068">
    <property type="entry name" value="glyox_I"/>
    <property type="match status" value="2"/>
</dbReference>
<comment type="similarity">
    <text evidence="2 9">Belongs to the glyoxalase I family.</text>
</comment>
<dbReference type="EMBL" id="FO082057">
    <property type="protein sequence ID" value="CCE78241.1"/>
    <property type="molecule type" value="Genomic_DNA"/>
</dbReference>
<reference evidence="11 12" key="1">
    <citation type="journal article" date="2012" name="G3 (Bethesda)">
        <title>Pichia sorbitophila, an interspecies yeast hybrid reveals early steps of genome resolution following polyploidization.</title>
        <authorList>
            <person name="Leh Louis V."/>
            <person name="Despons L."/>
            <person name="Friedrich A."/>
            <person name="Martin T."/>
            <person name="Durrens P."/>
            <person name="Casaregola S."/>
            <person name="Neuveglise C."/>
            <person name="Fairhead C."/>
            <person name="Marck C."/>
            <person name="Cruz J.A."/>
            <person name="Straub M.L."/>
            <person name="Kugler V."/>
            <person name="Sacerdot C."/>
            <person name="Uzunov Z."/>
            <person name="Thierry A."/>
            <person name="Weiss S."/>
            <person name="Bleykasten C."/>
            <person name="De Montigny J."/>
            <person name="Jacques N."/>
            <person name="Jung P."/>
            <person name="Lemaire M."/>
            <person name="Mallet S."/>
            <person name="Morel G."/>
            <person name="Richard G.F."/>
            <person name="Sarkar A."/>
            <person name="Savel G."/>
            <person name="Schacherer J."/>
            <person name="Seret M.L."/>
            <person name="Talla E."/>
            <person name="Samson G."/>
            <person name="Jubin C."/>
            <person name="Poulain J."/>
            <person name="Vacherie B."/>
            <person name="Barbe V."/>
            <person name="Pelletier E."/>
            <person name="Sherman D.J."/>
            <person name="Westhof E."/>
            <person name="Weissenbach J."/>
            <person name="Baret P.V."/>
            <person name="Wincker P."/>
            <person name="Gaillardin C."/>
            <person name="Dujon B."/>
            <person name="Souciet J.L."/>
        </authorList>
    </citation>
    <scope>NUCLEOTIDE SEQUENCE [LARGE SCALE GENOMIC DNA]</scope>
    <source>
        <strain evidence="12">ATCC MYA-4447 / BCRC 22081 / CBS 7064 / NBRC 10061 / NRRL Y-12695</strain>
    </source>
</reference>
<dbReference type="PROSITE" id="PS00934">
    <property type="entry name" value="GLYOXALASE_I_1"/>
    <property type="match status" value="1"/>
</dbReference>
<keyword evidence="4 8" id="KW-0479">Metal-binding</keyword>
<dbReference type="SUPFAM" id="SSF54593">
    <property type="entry name" value="Glyoxalase/Bleomycin resistance protein/Dihydroxybiphenyl dioxygenase"/>
    <property type="match status" value="2"/>
</dbReference>
<protein>
    <recommendedName>
        <fullName evidence="3 9">Lactoylglutathione lyase</fullName>
        <ecNumber evidence="3 9">4.4.1.5</ecNumber>
    </recommendedName>
    <alternativeName>
        <fullName evidence="9">Glyoxalase I</fullName>
    </alternativeName>
</protein>
<feature type="active site" description="Proton donor/acceptor" evidence="7">
    <location>
        <position position="314"/>
    </location>
</feature>
<dbReference type="FunCoup" id="G8YRQ4">
    <property type="interactions" value="348"/>
</dbReference>
<dbReference type="OrthoDB" id="16820at2759"/>
<keyword evidence="12" id="KW-1185">Reference proteome</keyword>
<dbReference type="HOGENOM" id="CLU_046006_0_1_1"/>
<comment type="pathway">
    <text evidence="1 9">Secondary metabolite metabolism; methylglyoxal degradation; (R)-lactate from methylglyoxal: step 1/2.</text>
</comment>
<dbReference type="InterPro" id="IPR037523">
    <property type="entry name" value="VOC_core"/>
</dbReference>
<keyword evidence="6 9" id="KW-0456">Lyase</keyword>
<dbReference type="Pfam" id="PF00903">
    <property type="entry name" value="Glyoxalase"/>
    <property type="match status" value="2"/>
</dbReference>
<proteinExistence type="inferred from homology"/>
<accession>G8YRQ4</accession>
<dbReference type="InterPro" id="IPR018146">
    <property type="entry name" value="Glyoxalase_1_CS"/>
</dbReference>
<evidence type="ECO:0000256" key="5">
    <source>
        <dbReference type="ARBA" id="ARBA00022833"/>
    </source>
</evidence>
<evidence type="ECO:0000256" key="2">
    <source>
        <dbReference type="ARBA" id="ARBA00010363"/>
    </source>
</evidence>
<feature type="domain" description="VOC" evidence="10">
    <location>
        <begin position="165"/>
        <end position="318"/>
    </location>
</feature>
<name>G8YRQ4_PICSO</name>
<evidence type="ECO:0000313" key="11">
    <source>
        <dbReference type="EMBL" id="CCE78241.1"/>
    </source>
</evidence>
<feature type="domain" description="VOC" evidence="10">
    <location>
        <begin position="9"/>
        <end position="150"/>
    </location>
</feature>
<dbReference type="OMA" id="MGDAWGH"/>
<evidence type="ECO:0000256" key="9">
    <source>
        <dbReference type="RuleBase" id="RU361179"/>
    </source>
</evidence>
<dbReference type="InterPro" id="IPR004360">
    <property type="entry name" value="Glyas_Fos-R_dOase_dom"/>
</dbReference>
<evidence type="ECO:0000256" key="4">
    <source>
        <dbReference type="ARBA" id="ARBA00022723"/>
    </source>
</evidence>
<dbReference type="STRING" id="559304.G8YRQ4"/>
<dbReference type="PANTHER" id="PTHR10374:SF30">
    <property type="entry name" value="LACTOYLGLUTATHIONE LYASE"/>
    <property type="match status" value="1"/>
</dbReference>
<dbReference type="InterPro" id="IPR029068">
    <property type="entry name" value="Glyas_Bleomycin-R_OHBP_Dase"/>
</dbReference>
<sequence>MVSFDNSFIMNHTCIRIKDPKVSVPFYTENFGMEVVATLPFEQSGFTLYMLAFINSEDVKGKSWNTRQGILELTHNHGAETEEPYNMGEPNGGKPRGFGHICFSVDNIEAAEAQLLQSGVQFKKKLSDGRQKNIAFALDPNGYWIELIEHGSGKQAGKTSAATYRFNHTMIRVRDPKVSVEFYRSVCGMKLLSTRVHENAKFTLYFLGYDHDPEFKENALEAKDQAHREGIIELTHNWGTENDSSFWGYHNGNSTENGAVQDFGHTCISCDDPAKFCSEIDAQLGDKADWALKWNHGKMKGIAFLRDPDGYSIEILGSSFKA</sequence>
<evidence type="ECO:0000256" key="6">
    <source>
        <dbReference type="ARBA" id="ARBA00023239"/>
    </source>
</evidence>
<comment type="catalytic activity">
    <reaction evidence="9">
        <text>(R)-S-lactoylglutathione = methylglyoxal + glutathione</text>
        <dbReference type="Rhea" id="RHEA:19069"/>
        <dbReference type="ChEBI" id="CHEBI:17158"/>
        <dbReference type="ChEBI" id="CHEBI:57474"/>
        <dbReference type="ChEBI" id="CHEBI:57925"/>
        <dbReference type="EC" id="4.4.1.5"/>
    </reaction>
</comment>
<dbReference type="AlphaFoldDB" id="G8YRQ4"/>
<feature type="binding site" evidence="8">
    <location>
        <position position="233"/>
    </location>
    <ligand>
        <name>Zn(2+)</name>
        <dbReference type="ChEBI" id="CHEBI:29105"/>
        <note>ligand shared between dimeric partners</note>
    </ligand>
</feature>
<evidence type="ECO:0000256" key="7">
    <source>
        <dbReference type="PIRSR" id="PIRSR604361-1"/>
    </source>
</evidence>
<keyword evidence="5 8" id="KW-0862">Zinc</keyword>
<dbReference type="Proteomes" id="UP000005222">
    <property type="component" value="Chromosome C"/>
</dbReference>
<organism evidence="11 12">
    <name type="scientific">Pichia sorbitophila (strain ATCC MYA-4447 / BCRC 22081 / CBS 7064 / NBRC 10061 / NRRL Y-12695)</name>
    <name type="common">Hybrid yeast</name>
    <dbReference type="NCBI Taxonomy" id="559304"/>
    <lineage>
        <taxon>Eukaryota</taxon>
        <taxon>Fungi</taxon>
        <taxon>Dikarya</taxon>
        <taxon>Ascomycota</taxon>
        <taxon>Saccharomycotina</taxon>
        <taxon>Pichiomycetes</taxon>
        <taxon>Debaryomycetaceae</taxon>
        <taxon>Millerozyma</taxon>
    </lineage>
</organism>
<dbReference type="CDD" id="cd07233">
    <property type="entry name" value="GlxI_Zn"/>
    <property type="match status" value="2"/>
</dbReference>
<dbReference type="UniPathway" id="UPA00619">
    <property type="reaction ID" value="UER00675"/>
</dbReference>
<dbReference type="EC" id="4.4.1.5" evidence="3 9"/>
<dbReference type="eggNOG" id="KOG2944">
    <property type="taxonomic scope" value="Eukaryota"/>
</dbReference>
<evidence type="ECO:0000259" key="10">
    <source>
        <dbReference type="PROSITE" id="PS51819"/>
    </source>
</evidence>
<feature type="binding site" evidence="8">
    <location>
        <position position="314"/>
    </location>
    <ligand>
        <name>Zn(2+)</name>
        <dbReference type="ChEBI" id="CHEBI:29105"/>
        <note>ligand shared between dimeric partners</note>
    </ligand>
</feature>
<gene>
    <name evidence="11" type="primary">Piso0_000859</name>
    <name evidence="11" type="ORF">GNLVRS01_PISO0C05590g</name>
</gene>
<dbReference type="PROSITE" id="PS51819">
    <property type="entry name" value="VOC"/>
    <property type="match status" value="2"/>
</dbReference>
<evidence type="ECO:0000256" key="8">
    <source>
        <dbReference type="PIRSR" id="PIRSR604361-3"/>
    </source>
</evidence>
<dbReference type="PANTHER" id="PTHR10374">
    <property type="entry name" value="LACTOYLGLUTATHIONE LYASE GLYOXALASE I"/>
    <property type="match status" value="1"/>
</dbReference>
<evidence type="ECO:0000313" key="12">
    <source>
        <dbReference type="Proteomes" id="UP000005222"/>
    </source>
</evidence>